<dbReference type="GeneID" id="97670129"/>
<organism evidence="3 4">
    <name type="scientific">Roseibium album</name>
    <dbReference type="NCBI Taxonomy" id="311410"/>
    <lineage>
        <taxon>Bacteria</taxon>
        <taxon>Pseudomonadati</taxon>
        <taxon>Pseudomonadota</taxon>
        <taxon>Alphaproteobacteria</taxon>
        <taxon>Hyphomicrobiales</taxon>
        <taxon>Stappiaceae</taxon>
        <taxon>Roseibium</taxon>
    </lineage>
</organism>
<keyword evidence="1" id="KW-1133">Transmembrane helix</keyword>
<dbReference type="CDD" id="cd07341">
    <property type="entry name" value="M56_BlaR1_MecR1_like"/>
    <property type="match status" value="1"/>
</dbReference>
<dbReference type="InterPro" id="IPR008756">
    <property type="entry name" value="Peptidase_M56"/>
</dbReference>
<keyword evidence="4" id="KW-1185">Reference proteome</keyword>
<sequence length="385" mass="43479">MTLLNQIFDIYVDLNITLALTAIIWLSAKLVLARLGKRLAFNYQLAILNGLFAVMVLSPVAVAAYQQMQMAQVVPVAGTVNLTDYAVSQYLRGGIAIPAEDFQSILGLRSRLTESVLSFAPGAGMAVVLFLLAGFTYFGAKLAVSVVRLNRMLAACHTWRCAGRLHLLLSDRALVPFSARGLRRHYVVIPSDLLARSEDLKLVLKHELQHVRQGDVTWEIGLELLRPFFFWNPFFYLWKSEVERLRELACDQKVTDDANVDLRSYCMCLLRAAQAGLRKRQNLSAKDRVGNVAAVALIEVQNRLLRRSPAQKLRRRVEALLERDRLRPHWGFVCLAVLPMIAVVFLSALSIQKPADWTQDRLMLSTIINLERLETINTFGQRPLR</sequence>
<keyword evidence="1" id="KW-0472">Membrane</keyword>
<dbReference type="EMBL" id="CXWC01000010">
    <property type="protein sequence ID" value="CTQ71041.1"/>
    <property type="molecule type" value="Genomic_DNA"/>
</dbReference>
<dbReference type="PANTHER" id="PTHR34978">
    <property type="entry name" value="POSSIBLE SENSOR-TRANSDUCER PROTEIN BLAR"/>
    <property type="match status" value="1"/>
</dbReference>
<dbReference type="Pfam" id="PF05569">
    <property type="entry name" value="Peptidase_M56"/>
    <property type="match status" value="1"/>
</dbReference>
<dbReference type="RefSeq" id="WP_055113565.1">
    <property type="nucleotide sequence ID" value="NZ_CXWA01000001.1"/>
</dbReference>
<dbReference type="OrthoDB" id="7743548at2"/>
<feature type="transmembrane region" description="Helical" evidence="1">
    <location>
        <begin position="330"/>
        <end position="351"/>
    </location>
</feature>
<dbReference type="AlphaFoldDB" id="A0A0M7A2X7"/>
<gene>
    <name evidence="3" type="primary">blaR1</name>
    <name evidence="3" type="ORF">LA5096_02760</name>
</gene>
<evidence type="ECO:0000256" key="1">
    <source>
        <dbReference type="SAM" id="Phobius"/>
    </source>
</evidence>
<feature type="domain" description="Peptidase M56" evidence="2">
    <location>
        <begin position="16"/>
        <end position="286"/>
    </location>
</feature>
<keyword evidence="1" id="KW-0812">Transmembrane</keyword>
<dbReference type="InterPro" id="IPR052173">
    <property type="entry name" value="Beta-lactam_resp_regulator"/>
</dbReference>
<dbReference type="PANTHER" id="PTHR34978:SF3">
    <property type="entry name" value="SLR0241 PROTEIN"/>
    <property type="match status" value="1"/>
</dbReference>
<dbReference type="Proteomes" id="UP000049983">
    <property type="component" value="Unassembled WGS sequence"/>
</dbReference>
<feature type="transmembrane region" description="Helical" evidence="1">
    <location>
        <begin position="45"/>
        <end position="65"/>
    </location>
</feature>
<name>A0A0M7A2X7_9HYPH</name>
<evidence type="ECO:0000259" key="2">
    <source>
        <dbReference type="Pfam" id="PF05569"/>
    </source>
</evidence>
<evidence type="ECO:0000313" key="3">
    <source>
        <dbReference type="EMBL" id="CTQ71041.1"/>
    </source>
</evidence>
<dbReference type="STRING" id="311410.LA5095_01505"/>
<feature type="transmembrane region" description="Helical" evidence="1">
    <location>
        <begin position="116"/>
        <end position="138"/>
    </location>
</feature>
<accession>A0A0M7A2X7</accession>
<protein>
    <submittedName>
        <fullName evidence="3">Regulatory protein BlaR1</fullName>
    </submittedName>
</protein>
<feature type="transmembrane region" description="Helical" evidence="1">
    <location>
        <begin position="12"/>
        <end position="33"/>
    </location>
</feature>
<evidence type="ECO:0000313" key="4">
    <source>
        <dbReference type="Proteomes" id="UP000049983"/>
    </source>
</evidence>
<reference evidence="4" key="1">
    <citation type="submission" date="2015-07" db="EMBL/GenBank/DDBJ databases">
        <authorList>
            <person name="Rodrigo-Torres Lidia"/>
            <person name="Arahal R.David."/>
        </authorList>
    </citation>
    <scope>NUCLEOTIDE SEQUENCE [LARGE SCALE GENOMIC DNA]</scope>
    <source>
        <strain evidence="4">CECT 5096</strain>
    </source>
</reference>
<proteinExistence type="predicted"/>